<dbReference type="GO" id="GO:0015293">
    <property type="term" value="F:symporter activity"/>
    <property type="evidence" value="ECO:0007669"/>
    <property type="project" value="UniProtKB-KW"/>
</dbReference>
<dbReference type="InterPro" id="IPR002067">
    <property type="entry name" value="MCP"/>
</dbReference>
<comment type="caution">
    <text evidence="20">The sequence shown here is derived from an EMBL/GenBank/DDBJ whole genome shotgun (WGS) entry which is preliminary data.</text>
</comment>
<dbReference type="GO" id="GO:0043490">
    <property type="term" value="P:malate-aspartate shuttle"/>
    <property type="evidence" value="ECO:0007669"/>
    <property type="project" value="TreeGrafter"/>
</dbReference>
<dbReference type="Proteomes" id="UP001142055">
    <property type="component" value="Chromosome 2"/>
</dbReference>
<dbReference type="PANTHER" id="PTHR45678">
    <property type="entry name" value="MITOCHONDRIAL 2-OXODICARBOXYLATE CARRIER 1-RELATED"/>
    <property type="match status" value="1"/>
</dbReference>
<dbReference type="OMA" id="YNVGPVV"/>
<dbReference type="PROSITE" id="PS50920">
    <property type="entry name" value="SOLCAR"/>
    <property type="match status" value="3"/>
</dbReference>
<dbReference type="Pfam" id="PF00153">
    <property type="entry name" value="Mito_carr"/>
    <property type="match status" value="3"/>
</dbReference>
<dbReference type="InterPro" id="IPR023395">
    <property type="entry name" value="MCP_dom_sf"/>
</dbReference>
<comment type="similarity">
    <text evidence="2 18">Belongs to the mitochondrial carrier (TC 2.A.29) family.</text>
</comment>
<evidence type="ECO:0000256" key="19">
    <source>
        <dbReference type="SAM" id="Phobius"/>
    </source>
</evidence>
<evidence type="ECO:0000256" key="3">
    <source>
        <dbReference type="ARBA" id="ARBA00022448"/>
    </source>
</evidence>
<evidence type="ECO:0000256" key="12">
    <source>
        <dbReference type="ARBA" id="ARBA00048437"/>
    </source>
</evidence>
<evidence type="ECO:0000256" key="5">
    <source>
        <dbReference type="ARBA" id="ARBA00022692"/>
    </source>
</evidence>
<dbReference type="SUPFAM" id="SSF103506">
    <property type="entry name" value="Mitochondrial carrier"/>
    <property type="match status" value="1"/>
</dbReference>
<dbReference type="AlphaFoldDB" id="A0A9Q0M4H6"/>
<dbReference type="GO" id="GO:0015183">
    <property type="term" value="F:L-aspartate transmembrane transporter activity"/>
    <property type="evidence" value="ECO:0007669"/>
    <property type="project" value="TreeGrafter"/>
</dbReference>
<comment type="function">
    <text evidence="13">Responsible for the transport of glutamate from the cytosol into the mitochondrial matrix with the concomitant import of a proton (symport system).</text>
</comment>
<evidence type="ECO:0000256" key="4">
    <source>
        <dbReference type="ARBA" id="ARBA00022553"/>
    </source>
</evidence>
<dbReference type="EMBL" id="JAPWDV010000002">
    <property type="protein sequence ID" value="KAJ6219873.1"/>
    <property type="molecule type" value="Genomic_DNA"/>
</dbReference>
<dbReference type="FunFam" id="1.50.40.10:FF:000026">
    <property type="entry name" value="Putative mitochondrial glutamate carrier 2"/>
    <property type="match status" value="1"/>
</dbReference>
<evidence type="ECO:0000256" key="8">
    <source>
        <dbReference type="ARBA" id="ARBA00022847"/>
    </source>
</evidence>
<evidence type="ECO:0000313" key="20">
    <source>
        <dbReference type="EMBL" id="KAJ6219873.1"/>
    </source>
</evidence>
<comment type="catalytic activity">
    <reaction evidence="12">
        <text>L-glutamate(in) + H(+)(in) = L-glutamate(out) + H(+)(out)</text>
        <dbReference type="Rhea" id="RHEA:70955"/>
        <dbReference type="ChEBI" id="CHEBI:15378"/>
        <dbReference type="ChEBI" id="CHEBI:29985"/>
    </reaction>
</comment>
<keyword evidence="4" id="KW-0597">Phosphoprotein</keyword>
<keyword evidence="3 18" id="KW-0813">Transport</keyword>
<dbReference type="Gene3D" id="1.50.40.10">
    <property type="entry name" value="Mitochondrial carrier domain"/>
    <property type="match status" value="1"/>
</dbReference>
<evidence type="ECO:0000256" key="16">
    <source>
        <dbReference type="ARBA" id="ARBA00081096"/>
    </source>
</evidence>
<evidence type="ECO:0000256" key="6">
    <source>
        <dbReference type="ARBA" id="ARBA00022737"/>
    </source>
</evidence>
<keyword evidence="7" id="KW-0999">Mitochondrion inner membrane</keyword>
<evidence type="ECO:0000256" key="2">
    <source>
        <dbReference type="ARBA" id="ARBA00006375"/>
    </source>
</evidence>
<feature type="transmembrane region" description="Helical" evidence="19">
    <location>
        <begin position="277"/>
        <end position="302"/>
    </location>
</feature>
<keyword evidence="6" id="KW-0677">Repeat</keyword>
<accession>A0A9Q0M4H6</accession>
<dbReference type="GO" id="GO:0005313">
    <property type="term" value="F:L-glutamate transmembrane transporter activity"/>
    <property type="evidence" value="ECO:0007669"/>
    <property type="project" value="TreeGrafter"/>
</dbReference>
<evidence type="ECO:0000256" key="1">
    <source>
        <dbReference type="ARBA" id="ARBA00004448"/>
    </source>
</evidence>
<organism evidence="20 21">
    <name type="scientific">Blomia tropicalis</name>
    <name type="common">Mite</name>
    <dbReference type="NCBI Taxonomy" id="40697"/>
    <lineage>
        <taxon>Eukaryota</taxon>
        <taxon>Metazoa</taxon>
        <taxon>Ecdysozoa</taxon>
        <taxon>Arthropoda</taxon>
        <taxon>Chelicerata</taxon>
        <taxon>Arachnida</taxon>
        <taxon>Acari</taxon>
        <taxon>Acariformes</taxon>
        <taxon>Sarcoptiformes</taxon>
        <taxon>Astigmata</taxon>
        <taxon>Glycyphagoidea</taxon>
        <taxon>Echimyopodidae</taxon>
        <taxon>Blomia</taxon>
    </lineage>
</organism>
<gene>
    <name evidence="20" type="ORF">RDWZM_005685</name>
</gene>
<evidence type="ECO:0000256" key="7">
    <source>
        <dbReference type="ARBA" id="ARBA00022792"/>
    </source>
</evidence>
<evidence type="ECO:0000313" key="21">
    <source>
        <dbReference type="Proteomes" id="UP001142055"/>
    </source>
</evidence>
<evidence type="ECO:0000256" key="14">
    <source>
        <dbReference type="ARBA" id="ARBA00069241"/>
    </source>
</evidence>
<feature type="transmembrane region" description="Helical" evidence="19">
    <location>
        <begin position="218"/>
        <end position="237"/>
    </location>
</feature>
<dbReference type="PRINTS" id="PR00926">
    <property type="entry name" value="MITOCARRIER"/>
</dbReference>
<feature type="repeat" description="Solcar" evidence="17">
    <location>
        <begin position="116"/>
        <end position="207"/>
    </location>
</feature>
<keyword evidence="10" id="KW-0496">Mitochondrion</keyword>
<keyword evidence="11 17" id="KW-0472">Membrane</keyword>
<keyword evidence="9 19" id="KW-1133">Transmembrane helix</keyword>
<name>A0A9Q0M4H6_BLOTA</name>
<keyword evidence="8" id="KW-0769">Symport</keyword>
<dbReference type="GO" id="GO:0005743">
    <property type="term" value="C:mitochondrial inner membrane"/>
    <property type="evidence" value="ECO:0007669"/>
    <property type="project" value="UniProtKB-SubCell"/>
</dbReference>
<feature type="repeat" description="Solcar" evidence="17">
    <location>
        <begin position="18"/>
        <end position="108"/>
    </location>
</feature>
<proteinExistence type="inferred from homology"/>
<evidence type="ECO:0000256" key="18">
    <source>
        <dbReference type="RuleBase" id="RU000488"/>
    </source>
</evidence>
<dbReference type="InterPro" id="IPR018108">
    <property type="entry name" value="MCP_transmembrane"/>
</dbReference>
<evidence type="ECO:0000256" key="11">
    <source>
        <dbReference type="ARBA" id="ARBA00023136"/>
    </source>
</evidence>
<protein>
    <recommendedName>
        <fullName evidence="14">Mitochondrial glutamate carrier 2</fullName>
    </recommendedName>
    <alternativeName>
        <fullName evidence="16">Glutamate/H(+) symporter 2</fullName>
    </alternativeName>
    <alternativeName>
        <fullName evidence="15">Solute carrier family 25 member 18</fullName>
    </alternativeName>
</protein>
<dbReference type="PANTHER" id="PTHR45678:SF5">
    <property type="entry name" value="AT03939P-RELATED"/>
    <property type="match status" value="1"/>
</dbReference>
<keyword evidence="5 17" id="KW-0812">Transmembrane</keyword>
<evidence type="ECO:0000256" key="15">
    <source>
        <dbReference type="ARBA" id="ARBA00076502"/>
    </source>
</evidence>
<evidence type="ECO:0000256" key="13">
    <source>
        <dbReference type="ARBA" id="ARBA00057953"/>
    </source>
</evidence>
<comment type="subcellular location">
    <subcellularLocation>
        <location evidence="1">Mitochondrion inner membrane</location>
        <topology evidence="1">Multi-pass membrane protein</topology>
    </subcellularLocation>
</comment>
<sequence length="333" mass="36814">MKYNSELVNYEEVHKAQFPLLPKIANGGIAGIIGVTCVFPIDLVKTRLQSQSLKPNVVPQYTSMLDCFRKTYRREGFFGMYRGSGVNILLITPEKAIKLTANDFFRHQFSDKNNNITLPREMLSGGLAGLFQIIVTTPMELLKIQLQDAGRVQLAGMNGPVSATSIALNLIRTKGIFGLYRGTAATMFRDVTFSILYFPLFANLNSLGPKRAGSDESVFWASFLAGCVAGSVAALAVNPIDVVKTRLQTLKRAEGEQHYSGVRDAFFRIFRDEGYKAFFKGAMCRMMVIAPLFGIAQTVYYLGVAEYVLGKFGSNKADKLISDSANQYNSKNL</sequence>
<dbReference type="InterPro" id="IPR051028">
    <property type="entry name" value="Mito_Solute_Carrier"/>
</dbReference>
<evidence type="ECO:0000256" key="17">
    <source>
        <dbReference type="PROSITE-ProRule" id="PRU00282"/>
    </source>
</evidence>
<evidence type="ECO:0000256" key="9">
    <source>
        <dbReference type="ARBA" id="ARBA00022989"/>
    </source>
</evidence>
<reference evidence="20" key="1">
    <citation type="submission" date="2022-12" db="EMBL/GenBank/DDBJ databases">
        <title>Genome assemblies of Blomia tropicalis.</title>
        <authorList>
            <person name="Cui Y."/>
        </authorList>
    </citation>
    <scope>NUCLEOTIDE SEQUENCE</scope>
    <source>
        <tissue evidence="20">Adult mites</tissue>
    </source>
</reference>
<keyword evidence="21" id="KW-1185">Reference proteome</keyword>
<evidence type="ECO:0000256" key="10">
    <source>
        <dbReference type="ARBA" id="ARBA00023128"/>
    </source>
</evidence>
<feature type="repeat" description="Solcar" evidence="17">
    <location>
        <begin position="217"/>
        <end position="306"/>
    </location>
</feature>